<dbReference type="Gene3D" id="3.30.200.20">
    <property type="entry name" value="Phosphorylase Kinase, domain 1"/>
    <property type="match status" value="1"/>
</dbReference>
<dbReference type="GO" id="GO:0004708">
    <property type="term" value="F:MAP kinase kinase activity"/>
    <property type="evidence" value="ECO:0007669"/>
    <property type="project" value="UniProtKB-EC"/>
</dbReference>
<dbReference type="GO" id="GO:0005524">
    <property type="term" value="F:ATP binding"/>
    <property type="evidence" value="ECO:0007669"/>
    <property type="project" value="UniProtKB-UniRule"/>
</dbReference>
<evidence type="ECO:0000256" key="10">
    <source>
        <dbReference type="PROSITE-ProRule" id="PRU10141"/>
    </source>
</evidence>
<gene>
    <name evidence="13" type="ORF">JCGZ_17830</name>
</gene>
<comment type="catalytic activity">
    <reaction evidence="9">
        <text>L-tyrosyl-[protein] + ATP = O-phospho-L-tyrosyl-[protein] + ADP + H(+)</text>
        <dbReference type="Rhea" id="RHEA:10596"/>
        <dbReference type="Rhea" id="RHEA-COMP:10136"/>
        <dbReference type="Rhea" id="RHEA-COMP:20101"/>
        <dbReference type="ChEBI" id="CHEBI:15378"/>
        <dbReference type="ChEBI" id="CHEBI:30616"/>
        <dbReference type="ChEBI" id="CHEBI:46858"/>
        <dbReference type="ChEBI" id="CHEBI:61978"/>
        <dbReference type="ChEBI" id="CHEBI:456216"/>
        <dbReference type="EC" id="2.7.12.2"/>
    </reaction>
</comment>
<dbReference type="PANTHER" id="PTHR48013">
    <property type="entry name" value="DUAL SPECIFICITY MITOGEN-ACTIVATED PROTEIN KINASE KINASE 5-RELATED"/>
    <property type="match status" value="1"/>
</dbReference>
<keyword evidence="3" id="KW-0418">Kinase</keyword>
<dbReference type="OrthoDB" id="10252354at2759"/>
<keyword evidence="1" id="KW-0808">Transferase</keyword>
<dbReference type="Proteomes" id="UP000027138">
    <property type="component" value="Unassembled WGS sequence"/>
</dbReference>
<reference evidence="13 14" key="1">
    <citation type="journal article" date="2014" name="PLoS ONE">
        <title>Global Analysis of Gene Expression Profiles in Physic Nut (Jatropha curcas L.) Seedlings Exposed to Salt Stress.</title>
        <authorList>
            <person name="Zhang L."/>
            <person name="Zhang C."/>
            <person name="Wu P."/>
            <person name="Chen Y."/>
            <person name="Li M."/>
            <person name="Jiang H."/>
            <person name="Wu G."/>
        </authorList>
    </citation>
    <scope>NUCLEOTIDE SEQUENCE [LARGE SCALE GENOMIC DNA]</scope>
    <source>
        <strain evidence="14">cv. GZQX0401</strain>
        <tissue evidence="13">Young leaves</tissue>
    </source>
</reference>
<organism evidence="13 14">
    <name type="scientific">Jatropha curcas</name>
    <name type="common">Barbados nut</name>
    <dbReference type="NCBI Taxonomy" id="180498"/>
    <lineage>
        <taxon>Eukaryota</taxon>
        <taxon>Viridiplantae</taxon>
        <taxon>Streptophyta</taxon>
        <taxon>Embryophyta</taxon>
        <taxon>Tracheophyta</taxon>
        <taxon>Spermatophyta</taxon>
        <taxon>Magnoliopsida</taxon>
        <taxon>eudicotyledons</taxon>
        <taxon>Gunneridae</taxon>
        <taxon>Pentapetalae</taxon>
        <taxon>rosids</taxon>
        <taxon>fabids</taxon>
        <taxon>Malpighiales</taxon>
        <taxon>Euphorbiaceae</taxon>
        <taxon>Crotonoideae</taxon>
        <taxon>Jatropheae</taxon>
        <taxon>Jatropha</taxon>
    </lineage>
</organism>
<dbReference type="PROSITE" id="PS00108">
    <property type="entry name" value="PROTEIN_KINASE_ST"/>
    <property type="match status" value="1"/>
</dbReference>
<dbReference type="STRING" id="180498.A0A067JS01"/>
<evidence type="ECO:0000256" key="4">
    <source>
        <dbReference type="ARBA" id="ARBA00022840"/>
    </source>
</evidence>
<evidence type="ECO:0000256" key="6">
    <source>
        <dbReference type="ARBA" id="ARBA00038999"/>
    </source>
</evidence>
<comment type="catalytic activity">
    <reaction evidence="8">
        <text>L-threonyl-[protein] + ATP = O-phospho-L-threonyl-[protein] + ADP + H(+)</text>
        <dbReference type="Rhea" id="RHEA:46608"/>
        <dbReference type="Rhea" id="RHEA-COMP:11060"/>
        <dbReference type="Rhea" id="RHEA-COMP:11605"/>
        <dbReference type="ChEBI" id="CHEBI:15378"/>
        <dbReference type="ChEBI" id="CHEBI:30013"/>
        <dbReference type="ChEBI" id="CHEBI:30616"/>
        <dbReference type="ChEBI" id="CHEBI:61977"/>
        <dbReference type="ChEBI" id="CHEBI:456216"/>
        <dbReference type="EC" id="2.7.12.2"/>
    </reaction>
</comment>
<feature type="binding site" evidence="10">
    <location>
        <position position="84"/>
    </location>
    <ligand>
        <name>ATP</name>
        <dbReference type="ChEBI" id="CHEBI:30616"/>
    </ligand>
</feature>
<evidence type="ECO:0000256" key="11">
    <source>
        <dbReference type="RuleBase" id="RU000304"/>
    </source>
</evidence>
<dbReference type="Pfam" id="PF00069">
    <property type="entry name" value="Pkinase"/>
    <property type="match status" value="1"/>
</dbReference>
<evidence type="ECO:0000256" key="9">
    <source>
        <dbReference type="ARBA" id="ARBA00051693"/>
    </source>
</evidence>
<protein>
    <recommendedName>
        <fullName evidence="6">mitogen-activated protein kinase kinase</fullName>
        <ecNumber evidence="6">2.7.12.2</ecNumber>
    </recommendedName>
</protein>
<proteinExistence type="inferred from homology"/>
<keyword evidence="11" id="KW-0723">Serine/threonine-protein kinase</keyword>
<dbReference type="InterPro" id="IPR017441">
    <property type="entry name" value="Protein_kinase_ATP_BS"/>
</dbReference>
<dbReference type="SMART" id="SM00220">
    <property type="entry name" value="S_TKc"/>
    <property type="match status" value="1"/>
</dbReference>
<dbReference type="InterPro" id="IPR000719">
    <property type="entry name" value="Prot_kinase_dom"/>
</dbReference>
<accession>A0A067JS01</accession>
<evidence type="ECO:0000256" key="7">
    <source>
        <dbReference type="ARBA" id="ARBA00049014"/>
    </source>
</evidence>
<dbReference type="GO" id="GO:0004674">
    <property type="term" value="F:protein serine/threonine kinase activity"/>
    <property type="evidence" value="ECO:0007669"/>
    <property type="project" value="UniProtKB-KW"/>
</dbReference>
<dbReference type="AlphaFoldDB" id="A0A067JS01"/>
<evidence type="ECO:0000256" key="2">
    <source>
        <dbReference type="ARBA" id="ARBA00022741"/>
    </source>
</evidence>
<dbReference type="PANTHER" id="PTHR48013:SF9">
    <property type="entry name" value="DUAL SPECIFICITY MITOGEN-ACTIVATED PROTEIN KINASE KINASE 5"/>
    <property type="match status" value="1"/>
</dbReference>
<evidence type="ECO:0000256" key="3">
    <source>
        <dbReference type="ARBA" id="ARBA00022777"/>
    </source>
</evidence>
<dbReference type="SUPFAM" id="SSF56112">
    <property type="entry name" value="Protein kinase-like (PK-like)"/>
    <property type="match status" value="1"/>
</dbReference>
<sequence length="327" mass="36719">MVLVRQKLQRNSLLSLPELKICDSSPFPNPNPNHNPSSVSNIITHQAVVTDFSDLEKLWVIGHGNHGIVYKVRQRSTSAIYALKMVQQEDTNAVSHETEILTCTDSPFTIKCYGIFEPRAGEKAILMEYMDGGTLDTALSSNGPFPEALLVDVAKQVLNGLNYLHAHNIVHLDIKPSNLLISNGMKVKIGDFGVSRIVNDNDTRNYENLGSRGTYAYMSPERLDSQTFGSGYVYAGDVWSLGVSLWELYVGHFPFFEDARTTRPSWMELVMVICYGEFPCLPNKASQEFGSFLKCCLEREPSKRWNVSQLLSHPFIGMEREAISWCV</sequence>
<comment type="similarity">
    <text evidence="5">Belongs to the protein kinase superfamily. STE Ser/Thr protein kinase family. MAP kinase kinase subfamily.</text>
</comment>
<evidence type="ECO:0000313" key="13">
    <source>
        <dbReference type="EMBL" id="KDP26672.1"/>
    </source>
</evidence>
<dbReference type="GO" id="GO:0051707">
    <property type="term" value="P:response to other organism"/>
    <property type="evidence" value="ECO:0007669"/>
    <property type="project" value="UniProtKB-ARBA"/>
</dbReference>
<evidence type="ECO:0000313" key="14">
    <source>
        <dbReference type="Proteomes" id="UP000027138"/>
    </source>
</evidence>
<keyword evidence="4 10" id="KW-0067">ATP-binding</keyword>
<name>A0A067JS01_JATCU</name>
<feature type="domain" description="Protein kinase" evidence="12">
    <location>
        <begin position="55"/>
        <end position="316"/>
    </location>
</feature>
<dbReference type="InterPro" id="IPR011009">
    <property type="entry name" value="Kinase-like_dom_sf"/>
</dbReference>
<evidence type="ECO:0000259" key="12">
    <source>
        <dbReference type="PROSITE" id="PS50011"/>
    </source>
</evidence>
<evidence type="ECO:0000256" key="5">
    <source>
        <dbReference type="ARBA" id="ARBA00038035"/>
    </source>
</evidence>
<keyword evidence="2 10" id="KW-0547">Nucleotide-binding</keyword>
<dbReference type="PROSITE" id="PS50011">
    <property type="entry name" value="PROTEIN_KINASE_DOM"/>
    <property type="match status" value="1"/>
</dbReference>
<evidence type="ECO:0000256" key="1">
    <source>
        <dbReference type="ARBA" id="ARBA00022679"/>
    </source>
</evidence>
<dbReference type="PROSITE" id="PS00107">
    <property type="entry name" value="PROTEIN_KINASE_ATP"/>
    <property type="match status" value="1"/>
</dbReference>
<evidence type="ECO:0000256" key="8">
    <source>
        <dbReference type="ARBA" id="ARBA00049299"/>
    </source>
</evidence>
<dbReference type="EMBL" id="KK914893">
    <property type="protein sequence ID" value="KDP26672.1"/>
    <property type="molecule type" value="Genomic_DNA"/>
</dbReference>
<keyword evidence="14" id="KW-1185">Reference proteome</keyword>
<dbReference type="KEGG" id="jcu:105644980"/>
<dbReference type="InterPro" id="IPR008271">
    <property type="entry name" value="Ser/Thr_kinase_AS"/>
</dbReference>
<comment type="catalytic activity">
    <reaction evidence="7">
        <text>L-seryl-[protein] + ATP = O-phospho-L-seryl-[protein] + ADP + H(+)</text>
        <dbReference type="Rhea" id="RHEA:17989"/>
        <dbReference type="Rhea" id="RHEA-COMP:9863"/>
        <dbReference type="Rhea" id="RHEA-COMP:11604"/>
        <dbReference type="ChEBI" id="CHEBI:15378"/>
        <dbReference type="ChEBI" id="CHEBI:29999"/>
        <dbReference type="ChEBI" id="CHEBI:30616"/>
        <dbReference type="ChEBI" id="CHEBI:83421"/>
        <dbReference type="ChEBI" id="CHEBI:456216"/>
        <dbReference type="EC" id="2.7.12.2"/>
    </reaction>
</comment>
<dbReference type="Gene3D" id="1.10.510.10">
    <property type="entry name" value="Transferase(Phosphotransferase) domain 1"/>
    <property type="match status" value="1"/>
</dbReference>
<dbReference type="EC" id="2.7.12.2" evidence="6"/>